<dbReference type="OrthoDB" id="191413at2759"/>
<organism evidence="3 4">
    <name type="scientific">Triparma laevis f. longispina</name>
    <dbReference type="NCBI Taxonomy" id="1714387"/>
    <lineage>
        <taxon>Eukaryota</taxon>
        <taxon>Sar</taxon>
        <taxon>Stramenopiles</taxon>
        <taxon>Ochrophyta</taxon>
        <taxon>Bolidophyceae</taxon>
        <taxon>Parmales</taxon>
        <taxon>Triparmaceae</taxon>
        <taxon>Triparma</taxon>
    </lineage>
</organism>
<keyword evidence="1" id="KW-1133">Transmembrane helix</keyword>
<sequence>MEKSSDLPPTLDKKTASGPIYKRYVNDVIPWFDSVAKRGSFNSQTLGTDGRPPVIQYCHVPAKGREGKNVPAIVFVLGWSESFLKYKEIFYDLHKKYEGNINIWCMDHCSQGISGRWAADDEYSDRGWNADFRNYAKDQVHFINETTNIRKQKTSGPRFLFCHSMGGLVGTHVVTMLPGVFEKIVLSAPMFTVKGLDGVPFSVLRAVAQVVDRALGKGKEWVPGAASKPDHRCPEPPGNDTSNCIDRLECWNIQRYQNPKVVVGGVTWGWLNQSNIHRCDPDTITKEVVDAFEMSDVLLLSCELESIVEPKSMVEFAEAVGTCEWVNVEGSLHEAFFERDEIRDWTFDRMMKFLKKKEKYSHEVTRKPPTRQTKMIKDTFWTSLVVLILAILLGLISSHVRGFLFEKVIMGGVVGVDGVVGVVAGVEGIEVEEV</sequence>
<gene>
    <name evidence="3" type="ORF">TrLO_g11362</name>
</gene>
<protein>
    <recommendedName>
        <fullName evidence="2">Serine aminopeptidase S33 domain-containing protein</fullName>
    </recommendedName>
</protein>
<comment type="caution">
    <text evidence="3">The sequence shown here is derived from an EMBL/GenBank/DDBJ whole genome shotgun (WGS) entry which is preliminary data.</text>
</comment>
<keyword evidence="1" id="KW-0812">Transmembrane</keyword>
<dbReference type="AlphaFoldDB" id="A0A9W7C8Z1"/>
<dbReference type="InterPro" id="IPR051044">
    <property type="entry name" value="MAG_DAG_Lipase"/>
</dbReference>
<keyword evidence="1" id="KW-0472">Membrane</keyword>
<reference evidence="4" key="1">
    <citation type="journal article" date="2023" name="Commun. Biol.">
        <title>Genome analysis of Parmales, the sister group of diatoms, reveals the evolutionary specialization of diatoms from phago-mixotrophs to photoautotrophs.</title>
        <authorList>
            <person name="Ban H."/>
            <person name="Sato S."/>
            <person name="Yoshikawa S."/>
            <person name="Yamada K."/>
            <person name="Nakamura Y."/>
            <person name="Ichinomiya M."/>
            <person name="Sato N."/>
            <person name="Blanc-Mathieu R."/>
            <person name="Endo H."/>
            <person name="Kuwata A."/>
            <person name="Ogata H."/>
        </authorList>
    </citation>
    <scope>NUCLEOTIDE SEQUENCE [LARGE SCALE GENOMIC DNA]</scope>
    <source>
        <strain evidence="4">NIES 3700</strain>
    </source>
</reference>
<accession>A0A9W7C8Z1</accession>
<dbReference type="PANTHER" id="PTHR11614">
    <property type="entry name" value="PHOSPHOLIPASE-RELATED"/>
    <property type="match status" value="1"/>
</dbReference>
<evidence type="ECO:0000259" key="2">
    <source>
        <dbReference type="Pfam" id="PF12146"/>
    </source>
</evidence>
<evidence type="ECO:0000313" key="4">
    <source>
        <dbReference type="Proteomes" id="UP001165122"/>
    </source>
</evidence>
<proteinExistence type="predicted"/>
<dbReference type="Proteomes" id="UP001165122">
    <property type="component" value="Unassembled WGS sequence"/>
</dbReference>
<dbReference type="Pfam" id="PF12146">
    <property type="entry name" value="Hydrolase_4"/>
    <property type="match status" value="1"/>
</dbReference>
<dbReference type="EMBL" id="BRXW01000021">
    <property type="protein sequence ID" value="GMI00329.1"/>
    <property type="molecule type" value="Genomic_DNA"/>
</dbReference>
<dbReference type="Gene3D" id="3.40.50.1820">
    <property type="entry name" value="alpha/beta hydrolase"/>
    <property type="match status" value="1"/>
</dbReference>
<dbReference type="InterPro" id="IPR029058">
    <property type="entry name" value="AB_hydrolase_fold"/>
</dbReference>
<feature type="domain" description="Serine aminopeptidase S33" evidence="2">
    <location>
        <begin position="72"/>
        <end position="340"/>
    </location>
</feature>
<keyword evidence="4" id="KW-1185">Reference proteome</keyword>
<name>A0A9W7C8Z1_9STRA</name>
<feature type="transmembrane region" description="Helical" evidence="1">
    <location>
        <begin position="380"/>
        <end position="400"/>
    </location>
</feature>
<evidence type="ECO:0000313" key="3">
    <source>
        <dbReference type="EMBL" id="GMI00329.1"/>
    </source>
</evidence>
<dbReference type="SUPFAM" id="SSF53474">
    <property type="entry name" value="alpha/beta-Hydrolases"/>
    <property type="match status" value="1"/>
</dbReference>
<dbReference type="InterPro" id="IPR022742">
    <property type="entry name" value="Hydrolase_4"/>
</dbReference>
<evidence type="ECO:0000256" key="1">
    <source>
        <dbReference type="SAM" id="Phobius"/>
    </source>
</evidence>